<dbReference type="PANTHER" id="PTHR12697:SF5">
    <property type="entry name" value="DEOXYHYPUSINE HYDROXYLASE"/>
    <property type="match status" value="1"/>
</dbReference>
<sequence>MKCTEIQNQFTDYLEGSVSEVANSDVKEHLNSCANCYQELEELKSFLTILDNEKLDIPSANLRMNFEKMLAKEIEKEQPKVVQLQPEQNWKTYLRVAASVLIVISAFLIGKYESNVTKIANNYQVEKQQVLALLENSSASKRILAVTNAEEFTKKDTKIIDALINRLFFDNNANVRSAAAEALSKFSTEMIVRDALIKSLETEKNASVQIELIEILAKIQEKRAVESMEKILKNEETPQYVKQQIELNLPSLL</sequence>
<dbReference type="Pfam" id="PF13490">
    <property type="entry name" value="zf-HC2"/>
    <property type="match status" value="1"/>
</dbReference>
<dbReference type="InterPro" id="IPR011989">
    <property type="entry name" value="ARM-like"/>
</dbReference>
<dbReference type="InterPro" id="IPR016024">
    <property type="entry name" value="ARM-type_fold"/>
</dbReference>
<dbReference type="RefSeq" id="WP_187484011.1">
    <property type="nucleotide sequence ID" value="NZ_CP060695.1"/>
</dbReference>
<dbReference type="SUPFAM" id="SSF48371">
    <property type="entry name" value="ARM repeat"/>
    <property type="match status" value="1"/>
</dbReference>
<feature type="domain" description="Putative zinc-finger" evidence="1">
    <location>
        <begin position="3"/>
        <end position="36"/>
    </location>
</feature>
<dbReference type="GO" id="GO:0016491">
    <property type="term" value="F:oxidoreductase activity"/>
    <property type="evidence" value="ECO:0007669"/>
    <property type="project" value="TreeGrafter"/>
</dbReference>
<dbReference type="Gene3D" id="1.25.10.10">
    <property type="entry name" value="Leucine-rich Repeat Variant"/>
    <property type="match status" value="1"/>
</dbReference>
<evidence type="ECO:0000259" key="1">
    <source>
        <dbReference type="Pfam" id="PF13490"/>
    </source>
</evidence>
<dbReference type="EMBL" id="CP060695">
    <property type="protein sequence ID" value="QNM87142.1"/>
    <property type="molecule type" value="Genomic_DNA"/>
</dbReference>
<reference evidence="2 3" key="1">
    <citation type="submission" date="2020-08" db="EMBL/GenBank/DDBJ databases">
        <title>Polaribacter sp. L12M9 isolated from gut of the Korean scallop.</title>
        <authorList>
            <person name="Jeong Y.S."/>
        </authorList>
    </citation>
    <scope>NUCLEOTIDE SEQUENCE [LARGE SCALE GENOMIC DNA]</scope>
    <source>
        <strain evidence="2 3">L12M9</strain>
    </source>
</reference>
<dbReference type="KEGG" id="ppec:H9W90_14930"/>
<gene>
    <name evidence="2" type="ORF">H9W90_14930</name>
</gene>
<dbReference type="Proteomes" id="UP000515808">
    <property type="component" value="Chromosome"/>
</dbReference>
<proteinExistence type="predicted"/>
<dbReference type="InterPro" id="IPR004155">
    <property type="entry name" value="PBS_lyase_HEAT"/>
</dbReference>
<dbReference type="InterPro" id="IPR041916">
    <property type="entry name" value="Anti_sigma_zinc_sf"/>
</dbReference>
<dbReference type="SMART" id="SM00567">
    <property type="entry name" value="EZ_HEAT"/>
    <property type="match status" value="2"/>
</dbReference>
<dbReference type="AlphaFoldDB" id="A0A7G9LEU3"/>
<name>A0A7G9LEU3_9FLAO</name>
<dbReference type="PANTHER" id="PTHR12697">
    <property type="entry name" value="PBS LYASE HEAT-LIKE PROTEIN"/>
    <property type="match status" value="1"/>
</dbReference>
<evidence type="ECO:0000313" key="2">
    <source>
        <dbReference type="EMBL" id="QNM87142.1"/>
    </source>
</evidence>
<keyword evidence="3" id="KW-1185">Reference proteome</keyword>
<accession>A0A7G9LEU3</accession>
<evidence type="ECO:0000313" key="3">
    <source>
        <dbReference type="Proteomes" id="UP000515808"/>
    </source>
</evidence>
<dbReference type="Gene3D" id="1.10.10.1320">
    <property type="entry name" value="Anti-sigma factor, zinc-finger domain"/>
    <property type="match status" value="1"/>
</dbReference>
<dbReference type="InterPro" id="IPR027383">
    <property type="entry name" value="Znf_put"/>
</dbReference>
<organism evidence="2 3">
    <name type="scientific">Polaribacter pectinis</name>
    <dbReference type="NCBI Taxonomy" id="2738844"/>
    <lineage>
        <taxon>Bacteria</taxon>
        <taxon>Pseudomonadati</taxon>
        <taxon>Bacteroidota</taxon>
        <taxon>Flavobacteriia</taxon>
        <taxon>Flavobacteriales</taxon>
        <taxon>Flavobacteriaceae</taxon>
    </lineage>
</organism>
<protein>
    <submittedName>
        <fullName evidence="2">HEAT repeat domain-containing protein</fullName>
    </submittedName>
</protein>